<feature type="chain" id="PRO_5041703413" description="Leucine-rich repeat-containing N-terminal plant-type domain-containing protein" evidence="11">
    <location>
        <begin position="30"/>
        <end position="1118"/>
    </location>
</feature>
<gene>
    <name evidence="13" type="ORF">RJ639_015193</name>
</gene>
<feature type="domain" description="Leucine-rich repeat-containing N-terminal plant-type" evidence="12">
    <location>
        <begin position="32"/>
        <end position="74"/>
    </location>
</feature>
<dbReference type="PANTHER" id="PTHR48062">
    <property type="entry name" value="RECEPTOR-LIKE PROTEIN 14"/>
    <property type="match status" value="1"/>
</dbReference>
<comment type="caution">
    <text evidence="13">The sequence shown here is derived from an EMBL/GenBank/DDBJ whole genome shotgun (WGS) entry which is preliminary data.</text>
</comment>
<dbReference type="Pfam" id="PF13855">
    <property type="entry name" value="LRR_8"/>
    <property type="match status" value="1"/>
</dbReference>
<proteinExistence type="inferred from homology"/>
<sequence length="1118" mass="124817">MEYPLIKCTRMLLLLGMVMIELKSYGSLGCLEDERAGLMKLKDAFDDPTGSSALSSWGGGEERDCCKWERVVCDNATKRISRLSLGYVRDFHNVWSLDASLFLHFQELQNLSLAHDALTGFRGVLNLSKLEVLDLSSNSFTEIPSLNAMQSLRSLNLGTNDLSNSHRFKGKPRLYRLGSSLCCMYLYIAKLTHKTLVILLCCTELTNLTNLEMLHLGSNGLMEIPSSIWALTSLKALSLRNNGLNGLLPLRGFKGLLNLSKLEVLDLSSNSFTEIPSLSAMQSLRSLNLRNNDLNNSHRFKGKPRLYRLCISLCCMYLYIAKLTHNTLAILLHFTELTNLTNLEMLHLGDNALMEIPSPIWALTSLKALSLRYNGLNGLLPLRGLCKLVNLQELDLSNNGFKGNLPSCLMNFTSLRLLELSQNRFEGAIPSTFFPILKSLEYISLSHNLFEGSFSFSSLANNSNLLVFELVSDNNGLKVDTENPPWTPLSQLKVFRLSNCKLNDESRVLPSFLLNQFELREIDLSHNSIPGRIPMWLVANNTRLEILNLANNSLTGPLILDLNSTHLDMFWFDISSNHIQGELPSLIGSAFPNLSNLNMSRNLFQGSIPPSLGDLRSLYTLDLSDNNFSGQLPEHLVTGCVSLIMLKLSKNSLQGQFLPSKSNLTKLGSLYLDSNFFSGEIPRGILNSSGLWMLDLSDNLFSGKIPDWIGDLPLISLALSKNALEGPIPSSFCKSNGLSFLDLSWNNLRDGVPSCLNPSSLRFLHLQGNEFSGPLPSFLSSLFASSLVTLDVRDNKLSGEIPGWINSFSNLRVLLLGGNSFEGPIPLQLCDLGNISIIDLSRNELSGPIPSCLHGIKVGYRKAFDDTFRTEIYEALMNMPLYSYSYENQLDVNKFIGPPIYMSDVQEEVEFMTKSRSETYKGNILYFMSGIDLSCNKLTGPVPYEIGYLSDIHALNLSHNHLTGPIPESFSNLRQIESLDLSHNSLSGEIPPKLVELNYLSVFTVAYNNLSGRTPEREAQFATFDEHSYEGNSLMCGLPLERRCITDEEMSPPPQPSYAVQDDTFKVAFLATFWPTYAVAFVGIVVILYFCPYHEYLISMYYFLRGIVCKQVIFSTSC</sequence>
<dbReference type="SMART" id="SM00365">
    <property type="entry name" value="LRR_SD22"/>
    <property type="match status" value="9"/>
</dbReference>
<evidence type="ECO:0000256" key="7">
    <source>
        <dbReference type="ARBA" id="ARBA00022989"/>
    </source>
</evidence>
<keyword evidence="14" id="KW-1185">Reference proteome</keyword>
<dbReference type="FunFam" id="3.80.10.10:FF:000095">
    <property type="entry name" value="LRR receptor-like serine/threonine-protein kinase GSO1"/>
    <property type="match status" value="1"/>
</dbReference>
<dbReference type="InterPro" id="IPR003591">
    <property type="entry name" value="Leu-rich_rpt_typical-subtyp"/>
</dbReference>
<evidence type="ECO:0000256" key="1">
    <source>
        <dbReference type="ARBA" id="ARBA00004251"/>
    </source>
</evidence>
<comment type="similarity">
    <text evidence="2">Belongs to the RLP family.</text>
</comment>
<dbReference type="EMBL" id="JAVXUP010001868">
    <property type="protein sequence ID" value="KAK3007420.1"/>
    <property type="molecule type" value="Genomic_DNA"/>
</dbReference>
<accession>A0AA88VES6</accession>
<evidence type="ECO:0000313" key="13">
    <source>
        <dbReference type="EMBL" id="KAK3007420.1"/>
    </source>
</evidence>
<feature type="non-terminal residue" evidence="13">
    <location>
        <position position="1"/>
    </location>
</feature>
<keyword evidence="8 10" id="KW-0472">Membrane</keyword>
<evidence type="ECO:0000256" key="5">
    <source>
        <dbReference type="ARBA" id="ARBA00022692"/>
    </source>
</evidence>
<keyword evidence="7 10" id="KW-1133">Transmembrane helix</keyword>
<keyword evidence="6" id="KW-0677">Repeat</keyword>
<organism evidence="13 14">
    <name type="scientific">Escallonia herrerae</name>
    <dbReference type="NCBI Taxonomy" id="1293975"/>
    <lineage>
        <taxon>Eukaryota</taxon>
        <taxon>Viridiplantae</taxon>
        <taxon>Streptophyta</taxon>
        <taxon>Embryophyta</taxon>
        <taxon>Tracheophyta</taxon>
        <taxon>Spermatophyta</taxon>
        <taxon>Magnoliopsida</taxon>
        <taxon>eudicotyledons</taxon>
        <taxon>Gunneridae</taxon>
        <taxon>Pentapetalae</taxon>
        <taxon>asterids</taxon>
        <taxon>campanulids</taxon>
        <taxon>Escalloniales</taxon>
        <taxon>Escalloniaceae</taxon>
        <taxon>Escallonia</taxon>
    </lineage>
</organism>
<dbReference type="InterPro" id="IPR001611">
    <property type="entry name" value="Leu-rich_rpt"/>
</dbReference>
<evidence type="ECO:0000259" key="12">
    <source>
        <dbReference type="Pfam" id="PF08263"/>
    </source>
</evidence>
<dbReference type="PROSITE" id="PS51450">
    <property type="entry name" value="LRR"/>
    <property type="match status" value="2"/>
</dbReference>
<dbReference type="AlphaFoldDB" id="A0AA88VES6"/>
<evidence type="ECO:0000256" key="6">
    <source>
        <dbReference type="ARBA" id="ARBA00022737"/>
    </source>
</evidence>
<evidence type="ECO:0000313" key="14">
    <source>
        <dbReference type="Proteomes" id="UP001188597"/>
    </source>
</evidence>
<evidence type="ECO:0000256" key="4">
    <source>
        <dbReference type="ARBA" id="ARBA00022614"/>
    </source>
</evidence>
<evidence type="ECO:0000256" key="9">
    <source>
        <dbReference type="ARBA" id="ARBA00023180"/>
    </source>
</evidence>
<evidence type="ECO:0000256" key="10">
    <source>
        <dbReference type="SAM" id="Phobius"/>
    </source>
</evidence>
<keyword evidence="9" id="KW-0325">Glycoprotein</keyword>
<dbReference type="SMART" id="SM00364">
    <property type="entry name" value="LRR_BAC"/>
    <property type="match status" value="3"/>
</dbReference>
<dbReference type="Proteomes" id="UP001188597">
    <property type="component" value="Unassembled WGS sequence"/>
</dbReference>
<keyword evidence="5 10" id="KW-0812">Transmembrane</keyword>
<dbReference type="GO" id="GO:0051707">
    <property type="term" value="P:response to other organism"/>
    <property type="evidence" value="ECO:0007669"/>
    <property type="project" value="UniProtKB-ARBA"/>
</dbReference>
<dbReference type="InterPro" id="IPR032675">
    <property type="entry name" value="LRR_dom_sf"/>
</dbReference>
<dbReference type="SMART" id="SM00369">
    <property type="entry name" value="LRR_TYP"/>
    <property type="match status" value="12"/>
</dbReference>
<dbReference type="InterPro" id="IPR013210">
    <property type="entry name" value="LRR_N_plant-typ"/>
</dbReference>
<dbReference type="Pfam" id="PF08263">
    <property type="entry name" value="LRRNT_2"/>
    <property type="match status" value="1"/>
</dbReference>
<keyword evidence="11" id="KW-0732">Signal</keyword>
<feature type="signal peptide" evidence="11">
    <location>
        <begin position="1"/>
        <end position="29"/>
    </location>
</feature>
<dbReference type="Pfam" id="PF00560">
    <property type="entry name" value="LRR_1"/>
    <property type="match status" value="8"/>
</dbReference>
<name>A0AA88VES6_9ASTE</name>
<evidence type="ECO:0000256" key="3">
    <source>
        <dbReference type="ARBA" id="ARBA00022475"/>
    </source>
</evidence>
<dbReference type="InterPro" id="IPR051502">
    <property type="entry name" value="RLP_Defense_Trigger"/>
</dbReference>
<keyword evidence="4" id="KW-0433">Leucine-rich repeat</keyword>
<dbReference type="SMART" id="SM00368">
    <property type="entry name" value="LRR_RI"/>
    <property type="match status" value="5"/>
</dbReference>
<keyword evidence="3" id="KW-1003">Cell membrane</keyword>
<dbReference type="Gene3D" id="3.80.10.10">
    <property type="entry name" value="Ribonuclease Inhibitor"/>
    <property type="match status" value="6"/>
</dbReference>
<evidence type="ECO:0000256" key="11">
    <source>
        <dbReference type="SAM" id="SignalP"/>
    </source>
</evidence>
<dbReference type="GO" id="GO:0005886">
    <property type="term" value="C:plasma membrane"/>
    <property type="evidence" value="ECO:0007669"/>
    <property type="project" value="UniProtKB-SubCell"/>
</dbReference>
<protein>
    <recommendedName>
        <fullName evidence="12">Leucine-rich repeat-containing N-terminal plant-type domain-containing protein</fullName>
    </recommendedName>
</protein>
<dbReference type="FunFam" id="3.80.10.10:FF:000213">
    <property type="entry name" value="Tyrosine-sulfated glycopeptide receptor 1"/>
    <property type="match status" value="1"/>
</dbReference>
<evidence type="ECO:0000256" key="8">
    <source>
        <dbReference type="ARBA" id="ARBA00023136"/>
    </source>
</evidence>
<dbReference type="PANTHER" id="PTHR48062:SF21">
    <property type="entry name" value="RECEPTOR-LIKE PROTEIN 12"/>
    <property type="match status" value="1"/>
</dbReference>
<comment type="subcellular location">
    <subcellularLocation>
        <location evidence="1">Cell membrane</location>
        <topology evidence="1">Single-pass type I membrane protein</topology>
    </subcellularLocation>
</comment>
<dbReference type="SUPFAM" id="SSF52058">
    <property type="entry name" value="L domain-like"/>
    <property type="match status" value="4"/>
</dbReference>
<feature type="transmembrane region" description="Helical" evidence="10">
    <location>
        <begin position="1067"/>
        <end position="1091"/>
    </location>
</feature>
<reference evidence="13" key="1">
    <citation type="submission" date="2022-12" db="EMBL/GenBank/DDBJ databases">
        <title>Draft genome assemblies for two species of Escallonia (Escalloniales).</title>
        <authorList>
            <person name="Chanderbali A."/>
            <person name="Dervinis C."/>
            <person name="Anghel I."/>
            <person name="Soltis D."/>
            <person name="Soltis P."/>
            <person name="Zapata F."/>
        </authorList>
    </citation>
    <scope>NUCLEOTIDE SEQUENCE</scope>
    <source>
        <strain evidence="13">UCBG64.0493</strain>
        <tissue evidence="13">Leaf</tissue>
    </source>
</reference>
<evidence type="ECO:0000256" key="2">
    <source>
        <dbReference type="ARBA" id="ARBA00009592"/>
    </source>
</evidence>
<dbReference type="GO" id="GO:0006952">
    <property type="term" value="P:defense response"/>
    <property type="evidence" value="ECO:0007669"/>
    <property type="project" value="UniProtKB-ARBA"/>
</dbReference>